<name>A0AA40A9T0_9PEZI</name>
<reference evidence="2" key="1">
    <citation type="submission" date="2023-06" db="EMBL/GenBank/DDBJ databases">
        <title>Genome-scale phylogeny and comparative genomics of the fungal order Sordariales.</title>
        <authorList>
            <consortium name="Lawrence Berkeley National Laboratory"/>
            <person name="Hensen N."/>
            <person name="Bonometti L."/>
            <person name="Westerberg I."/>
            <person name="Brannstrom I.O."/>
            <person name="Guillou S."/>
            <person name="Cros-Aarteil S."/>
            <person name="Calhoun S."/>
            <person name="Haridas S."/>
            <person name="Kuo A."/>
            <person name="Mondo S."/>
            <person name="Pangilinan J."/>
            <person name="Riley R."/>
            <person name="Labutti K."/>
            <person name="Andreopoulos B."/>
            <person name="Lipzen A."/>
            <person name="Chen C."/>
            <person name="Yanf M."/>
            <person name="Daum C."/>
            <person name="Ng V."/>
            <person name="Clum A."/>
            <person name="Steindorff A."/>
            <person name="Ohm R."/>
            <person name="Martin F."/>
            <person name="Silar P."/>
            <person name="Natvig D."/>
            <person name="Lalanne C."/>
            <person name="Gautier V."/>
            <person name="Ament-Velasquez S.L."/>
            <person name="Kruys A."/>
            <person name="Hutchinson M.I."/>
            <person name="Powell A.J."/>
            <person name="Barry K."/>
            <person name="Miller A.N."/>
            <person name="Grigoriev I.V."/>
            <person name="Debuchy R."/>
            <person name="Gladieux P."/>
            <person name="Thoren M.H."/>
            <person name="Johannesson H."/>
        </authorList>
    </citation>
    <scope>NUCLEOTIDE SEQUENCE</scope>
    <source>
        <strain evidence="2">SMH4607-1</strain>
    </source>
</reference>
<proteinExistence type="predicted"/>
<dbReference type="Proteomes" id="UP001172102">
    <property type="component" value="Unassembled WGS sequence"/>
</dbReference>
<sequence>MSSICVQPPSQATVGTILYPPIVGKFDSAFLEGQEITTAWGILTLIDGSGQVVDSESTVAGRNRPTLDGTPSGMGMYLSDTGGSRRGGGSSSRSGNPYSHFYFKFDRIQINAPGTYSLMIGVYRMSNITGLPEPVTTAETDRVTVHNEQVPAERPSANEQQILSDLRKSFR</sequence>
<organism evidence="2 3">
    <name type="scientific">Lasiosphaeris hirsuta</name>
    <dbReference type="NCBI Taxonomy" id="260670"/>
    <lineage>
        <taxon>Eukaryota</taxon>
        <taxon>Fungi</taxon>
        <taxon>Dikarya</taxon>
        <taxon>Ascomycota</taxon>
        <taxon>Pezizomycotina</taxon>
        <taxon>Sordariomycetes</taxon>
        <taxon>Sordariomycetidae</taxon>
        <taxon>Sordariales</taxon>
        <taxon>Lasiosphaeriaceae</taxon>
        <taxon>Lasiosphaeris</taxon>
    </lineage>
</organism>
<protein>
    <recommendedName>
        <fullName evidence="4">Velvet domain-containing protein</fullName>
    </recommendedName>
</protein>
<evidence type="ECO:0008006" key="4">
    <source>
        <dbReference type="Google" id="ProtNLM"/>
    </source>
</evidence>
<evidence type="ECO:0000313" key="2">
    <source>
        <dbReference type="EMBL" id="KAK0711923.1"/>
    </source>
</evidence>
<feature type="region of interest" description="Disordered" evidence="1">
    <location>
        <begin position="56"/>
        <end position="93"/>
    </location>
</feature>
<dbReference type="AlphaFoldDB" id="A0AA40A9T0"/>
<gene>
    <name evidence="2" type="ORF">B0H67DRAFT_303167</name>
</gene>
<accession>A0AA40A9T0</accession>
<comment type="caution">
    <text evidence="2">The sequence shown here is derived from an EMBL/GenBank/DDBJ whole genome shotgun (WGS) entry which is preliminary data.</text>
</comment>
<feature type="region of interest" description="Disordered" evidence="1">
    <location>
        <begin position="150"/>
        <end position="171"/>
    </location>
</feature>
<evidence type="ECO:0000256" key="1">
    <source>
        <dbReference type="SAM" id="MobiDB-lite"/>
    </source>
</evidence>
<dbReference type="EMBL" id="JAUKUA010000005">
    <property type="protein sequence ID" value="KAK0711923.1"/>
    <property type="molecule type" value="Genomic_DNA"/>
</dbReference>
<keyword evidence="3" id="KW-1185">Reference proteome</keyword>
<evidence type="ECO:0000313" key="3">
    <source>
        <dbReference type="Proteomes" id="UP001172102"/>
    </source>
</evidence>